<keyword evidence="2" id="KW-1133">Transmembrane helix</keyword>
<feature type="transmembrane region" description="Helical" evidence="2">
    <location>
        <begin position="216"/>
        <end position="238"/>
    </location>
</feature>
<dbReference type="Pfam" id="PF01381">
    <property type="entry name" value="HTH_3"/>
    <property type="match status" value="1"/>
</dbReference>
<dbReference type="AlphaFoldDB" id="A0A9D1VJX3"/>
<feature type="domain" description="HTH cro/C1-type" evidence="3">
    <location>
        <begin position="14"/>
        <end position="68"/>
    </location>
</feature>
<feature type="transmembrane region" description="Helical" evidence="2">
    <location>
        <begin position="396"/>
        <end position="413"/>
    </location>
</feature>
<evidence type="ECO:0000256" key="1">
    <source>
        <dbReference type="ARBA" id="ARBA00023125"/>
    </source>
</evidence>
<dbReference type="SUPFAM" id="SSF47413">
    <property type="entry name" value="lambda repressor-like DNA-binding domains"/>
    <property type="match status" value="1"/>
</dbReference>
<name>A0A9D1VJX3_9FIRM</name>
<feature type="transmembrane region" description="Helical" evidence="2">
    <location>
        <begin position="276"/>
        <end position="294"/>
    </location>
</feature>
<dbReference type="PANTHER" id="PTHR46558">
    <property type="entry name" value="TRACRIPTIONAL REGULATORY PROTEIN-RELATED-RELATED"/>
    <property type="match status" value="1"/>
</dbReference>
<feature type="transmembrane region" description="Helical" evidence="2">
    <location>
        <begin position="244"/>
        <end position="264"/>
    </location>
</feature>
<evidence type="ECO:0000256" key="2">
    <source>
        <dbReference type="SAM" id="Phobius"/>
    </source>
</evidence>
<keyword evidence="1" id="KW-0238">DNA-binding</keyword>
<keyword evidence="2" id="KW-0812">Transmembrane</keyword>
<dbReference type="EMBL" id="DXFG01000055">
    <property type="protein sequence ID" value="HIX36781.1"/>
    <property type="molecule type" value="Genomic_DNA"/>
</dbReference>
<organism evidence="4 5">
    <name type="scientific">Candidatus Blautia pullistercoris</name>
    <dbReference type="NCBI Taxonomy" id="2838499"/>
    <lineage>
        <taxon>Bacteria</taxon>
        <taxon>Bacillati</taxon>
        <taxon>Bacillota</taxon>
        <taxon>Clostridia</taxon>
        <taxon>Lachnospirales</taxon>
        <taxon>Lachnospiraceae</taxon>
        <taxon>Blautia</taxon>
    </lineage>
</organism>
<dbReference type="CDD" id="cd00093">
    <property type="entry name" value="HTH_XRE"/>
    <property type="match status" value="1"/>
</dbReference>
<dbReference type="Proteomes" id="UP000824230">
    <property type="component" value="Unassembled WGS sequence"/>
</dbReference>
<reference evidence="4" key="2">
    <citation type="submission" date="2021-04" db="EMBL/GenBank/DDBJ databases">
        <authorList>
            <person name="Gilroy R."/>
        </authorList>
    </citation>
    <scope>NUCLEOTIDE SEQUENCE</scope>
    <source>
        <strain evidence="4">ChiHjej12B11-1927</strain>
    </source>
</reference>
<protein>
    <submittedName>
        <fullName evidence="4">Helix-turn-helix domain-containing protein</fullName>
    </submittedName>
</protein>
<dbReference type="SMART" id="SM00530">
    <property type="entry name" value="HTH_XRE"/>
    <property type="match status" value="1"/>
</dbReference>
<keyword evidence="2" id="KW-0472">Membrane</keyword>
<comment type="caution">
    <text evidence="4">The sequence shown here is derived from an EMBL/GenBank/DDBJ whole genome shotgun (WGS) entry which is preliminary data.</text>
</comment>
<reference evidence="4" key="1">
    <citation type="journal article" date="2021" name="PeerJ">
        <title>Extensive microbial diversity within the chicken gut microbiome revealed by metagenomics and culture.</title>
        <authorList>
            <person name="Gilroy R."/>
            <person name="Ravi A."/>
            <person name="Getino M."/>
            <person name="Pursley I."/>
            <person name="Horton D.L."/>
            <person name="Alikhan N.F."/>
            <person name="Baker D."/>
            <person name="Gharbi K."/>
            <person name="Hall N."/>
            <person name="Watson M."/>
            <person name="Adriaenssens E.M."/>
            <person name="Foster-Nyarko E."/>
            <person name="Jarju S."/>
            <person name="Secka A."/>
            <person name="Antonio M."/>
            <person name="Oren A."/>
            <person name="Chaudhuri R.R."/>
            <person name="La Ragione R."/>
            <person name="Hildebrand F."/>
            <person name="Pallen M.J."/>
        </authorList>
    </citation>
    <scope>NUCLEOTIDE SEQUENCE</scope>
    <source>
        <strain evidence="4">ChiHjej12B11-1927</strain>
    </source>
</reference>
<evidence type="ECO:0000259" key="3">
    <source>
        <dbReference type="PROSITE" id="PS50943"/>
    </source>
</evidence>
<evidence type="ECO:0000313" key="5">
    <source>
        <dbReference type="Proteomes" id="UP000824230"/>
    </source>
</evidence>
<feature type="transmembrane region" description="Helical" evidence="2">
    <location>
        <begin position="471"/>
        <end position="494"/>
    </location>
</feature>
<dbReference type="Gene3D" id="1.10.260.40">
    <property type="entry name" value="lambda repressor-like DNA-binding domains"/>
    <property type="match status" value="1"/>
</dbReference>
<sequence length="503" mass="56672">MKHMENKKTFGAYVLQRRRELGMTQKELAEKLYVTESAVSKWERGLSYPDITILQNLCVILQVTEHELLTGSEDTSRRVSEKLAQKYRKLTRNYRITQYVIYGMILLGCGIGNLASSHTLDWFFIAAAGVLMAASLTLVPALAALDPRFENYKLPLAFGSFTFFLEILLLICCIYSGGTWFWIAGTAVLFGFALVFLPFLLPFLPLPPAMANRKTSVYLLTVTGLLILLLLASCLSAGETWFPVAAISVIFGLSLFIMPVLLYQLPLSQWMGERKISMYLLIETGLLLFLLLVCDLNDQGSWFFTAALGILLGLGLIFLPIILRQTLRDLPLYRHKSLLYLSAETVFLLLLLFLRATSQADMLACPFGDCRRGLRPVTALQDGNLRSFWTLSLPNALLFLVLPWGVMAVLRYLPVNRWLRASAAFAWMGLWIWLAPAGFDQIMIPVYGQPDKPYSLIIPFDFTKWELPYNAWNVIMIILLVLGAAALLCGCMGLRAMKKRKNT</sequence>
<dbReference type="InterPro" id="IPR010982">
    <property type="entry name" value="Lambda_DNA-bd_dom_sf"/>
</dbReference>
<feature type="transmembrane region" description="Helical" evidence="2">
    <location>
        <begin position="183"/>
        <end position="204"/>
    </location>
</feature>
<dbReference type="PANTHER" id="PTHR46558:SF15">
    <property type="entry name" value="HELIX-TURN-HELIX DOMAIN PROTEIN"/>
    <property type="match status" value="1"/>
</dbReference>
<feature type="transmembrane region" description="Helical" evidence="2">
    <location>
        <begin position="300"/>
        <end position="323"/>
    </location>
</feature>
<proteinExistence type="predicted"/>
<dbReference type="GO" id="GO:0003677">
    <property type="term" value="F:DNA binding"/>
    <property type="evidence" value="ECO:0007669"/>
    <property type="project" value="UniProtKB-KW"/>
</dbReference>
<dbReference type="PROSITE" id="PS50943">
    <property type="entry name" value="HTH_CROC1"/>
    <property type="match status" value="1"/>
</dbReference>
<feature type="transmembrane region" description="Helical" evidence="2">
    <location>
        <begin position="122"/>
        <end position="144"/>
    </location>
</feature>
<dbReference type="InterPro" id="IPR001387">
    <property type="entry name" value="Cro/C1-type_HTH"/>
</dbReference>
<feature type="transmembrane region" description="Helical" evidence="2">
    <location>
        <begin position="96"/>
        <end position="116"/>
    </location>
</feature>
<feature type="transmembrane region" description="Helical" evidence="2">
    <location>
        <begin position="425"/>
        <end position="447"/>
    </location>
</feature>
<accession>A0A9D1VJX3</accession>
<feature type="transmembrane region" description="Helical" evidence="2">
    <location>
        <begin position="156"/>
        <end position="177"/>
    </location>
</feature>
<gene>
    <name evidence="4" type="ORF">H9738_02775</name>
</gene>
<feature type="transmembrane region" description="Helical" evidence="2">
    <location>
        <begin position="335"/>
        <end position="354"/>
    </location>
</feature>
<evidence type="ECO:0000313" key="4">
    <source>
        <dbReference type="EMBL" id="HIX36781.1"/>
    </source>
</evidence>